<dbReference type="PANTHER" id="PTHR35333">
    <property type="entry name" value="BETA-LACTAMASE"/>
    <property type="match status" value="1"/>
</dbReference>
<evidence type="ECO:0000313" key="4">
    <source>
        <dbReference type="Proteomes" id="UP000257323"/>
    </source>
</evidence>
<dbReference type="GO" id="GO:0008800">
    <property type="term" value="F:beta-lactamase activity"/>
    <property type="evidence" value="ECO:0007669"/>
    <property type="project" value="InterPro"/>
</dbReference>
<evidence type="ECO:0000256" key="1">
    <source>
        <dbReference type="SAM" id="SignalP"/>
    </source>
</evidence>
<feature type="chain" id="PRO_5017703441" evidence="1">
    <location>
        <begin position="32"/>
        <end position="315"/>
    </location>
</feature>
<gene>
    <name evidence="3" type="ORF">OP8BY_1057</name>
</gene>
<dbReference type="GO" id="GO:0030655">
    <property type="term" value="P:beta-lactam antibiotic catabolic process"/>
    <property type="evidence" value="ECO:0007669"/>
    <property type="project" value="InterPro"/>
</dbReference>
<dbReference type="PANTHER" id="PTHR35333:SF3">
    <property type="entry name" value="BETA-LACTAMASE-TYPE TRANSPEPTIDASE FOLD CONTAINING PROTEIN"/>
    <property type="match status" value="1"/>
</dbReference>
<evidence type="ECO:0000313" key="3">
    <source>
        <dbReference type="EMBL" id="RFT17115.1"/>
    </source>
</evidence>
<dbReference type="SUPFAM" id="SSF56601">
    <property type="entry name" value="beta-lactamase/transpeptidase-like"/>
    <property type="match status" value="1"/>
</dbReference>
<dbReference type="Pfam" id="PF13354">
    <property type="entry name" value="Beta-lactamase2"/>
    <property type="match status" value="1"/>
</dbReference>
<feature type="domain" description="Beta-lactamase class A catalytic" evidence="2">
    <location>
        <begin position="76"/>
        <end position="289"/>
    </location>
</feature>
<dbReference type="EMBL" id="QUAH01000001">
    <property type="protein sequence ID" value="RFT17115.1"/>
    <property type="molecule type" value="Genomic_DNA"/>
</dbReference>
<feature type="signal peptide" evidence="1">
    <location>
        <begin position="1"/>
        <end position="31"/>
    </location>
</feature>
<keyword evidence="1" id="KW-0732">Signal</keyword>
<dbReference type="InterPro" id="IPR000871">
    <property type="entry name" value="Beta-lactam_class-A"/>
</dbReference>
<comment type="caution">
    <text evidence="3">The sequence shown here is derived from an EMBL/GenBank/DDBJ whole genome shotgun (WGS) entry which is preliminary data.</text>
</comment>
<reference evidence="3 4" key="1">
    <citation type="submission" date="2018-08" db="EMBL/GenBank/DDBJ databases">
        <title>Genome analysis of the thermophilic bacterium of the candidate phylum Aminicenantes from deep subsurface aquifer revealed its physiology and ecological role.</title>
        <authorList>
            <person name="Kadnikov V.V."/>
            <person name="Mardanov A.V."/>
            <person name="Beletsky A.V."/>
            <person name="Karnachuk O.V."/>
            <person name="Ravin N.V."/>
        </authorList>
    </citation>
    <scope>NUCLEOTIDE SEQUENCE [LARGE SCALE GENOMIC DNA]</scope>
    <source>
        <strain evidence="3">BY38</strain>
    </source>
</reference>
<name>A0A3E2BQV0_9BACT</name>
<protein>
    <submittedName>
        <fullName evidence="3">Beta-lactamase</fullName>
    </submittedName>
</protein>
<dbReference type="GO" id="GO:0046677">
    <property type="term" value="P:response to antibiotic"/>
    <property type="evidence" value="ECO:0007669"/>
    <property type="project" value="InterPro"/>
</dbReference>
<accession>A0A3E2BQV0</accession>
<sequence>MPGGKKELKNSPFASFIILALLLSIPLKAGAAAATAAARPLTAEEKLWLYNLRQERWEANSRQILQRISSFRGETGLVVKDLQTGWTFLHNDEARFPAASLIKIPIMVACFKAVEDGRLDLGEKYVLRRQDRVGGSGLLRRMRNGRTFTYAELIDYMVTHSDNIATNVIIKRLGFDYISGVFEALGLQDTVLNRLMMDFRAREDGLENYTSAREITGLLEMIYHGRCLNASISEKCLDVLKRQKINDRLPRFLPREALVAHKTGQEREVCHDAGIVFSPHGDYIITVLVRTWSGPLTTKTFIARLSSYFYQVFKT</sequence>
<evidence type="ECO:0000259" key="2">
    <source>
        <dbReference type="Pfam" id="PF13354"/>
    </source>
</evidence>
<dbReference type="Gene3D" id="3.40.710.10">
    <property type="entry name" value="DD-peptidase/beta-lactamase superfamily"/>
    <property type="match status" value="1"/>
</dbReference>
<organism evidence="3 4">
    <name type="scientific">Candidatus Saccharicenans subterraneus</name>
    <dbReference type="NCBI Taxonomy" id="2508984"/>
    <lineage>
        <taxon>Bacteria</taxon>
        <taxon>Candidatus Aminicenantota</taxon>
        <taxon>Candidatus Aminicenantia</taxon>
        <taxon>Candidatus Aminicenantales</taxon>
        <taxon>Candidatus Saccharicenantaceae</taxon>
        <taxon>Candidatus Saccharicenans</taxon>
    </lineage>
</organism>
<dbReference type="InterPro" id="IPR045155">
    <property type="entry name" value="Beta-lactam_cat"/>
</dbReference>
<dbReference type="Proteomes" id="UP000257323">
    <property type="component" value="Unassembled WGS sequence"/>
</dbReference>
<dbReference type="InterPro" id="IPR012338">
    <property type="entry name" value="Beta-lactam/transpept-like"/>
</dbReference>
<dbReference type="AlphaFoldDB" id="A0A3E2BQV0"/>
<proteinExistence type="predicted"/>